<evidence type="ECO:0000313" key="2">
    <source>
        <dbReference type="Proteomes" id="UP000701853"/>
    </source>
</evidence>
<comment type="caution">
    <text evidence="1">The sequence shown here is derived from an EMBL/GenBank/DDBJ whole genome shotgun (WGS) entry which is preliminary data.</text>
</comment>
<name>A0A8J6D1Q8_9ROSI</name>
<keyword evidence="2" id="KW-1185">Reference proteome</keyword>
<evidence type="ECO:0000313" key="1">
    <source>
        <dbReference type="EMBL" id="KAG8492594.1"/>
    </source>
</evidence>
<gene>
    <name evidence="1" type="ORF">CXB51_010006</name>
</gene>
<reference evidence="1 2" key="1">
    <citation type="journal article" date="2021" name="bioRxiv">
        <title>The Gossypium anomalum genome as a resource for cotton improvement and evolutionary analysis of hybrid incompatibility.</title>
        <authorList>
            <person name="Grover C.E."/>
            <person name="Yuan D."/>
            <person name="Arick M.A."/>
            <person name="Miller E.R."/>
            <person name="Hu G."/>
            <person name="Peterson D.G."/>
            <person name="Wendel J.F."/>
            <person name="Udall J.A."/>
        </authorList>
    </citation>
    <scope>NUCLEOTIDE SEQUENCE [LARGE SCALE GENOMIC DNA]</scope>
    <source>
        <strain evidence="1">JFW-Udall</strain>
        <tissue evidence="1">Leaf</tissue>
    </source>
</reference>
<sequence>MQALITKSASHWVKVLRSKYKMVDICPESIYRNSCSYVWRSLPKVWNEVRDKIIWSVLNGETIKFWMDNWVLDTSPLWDARITSHSINKMATVREFVGDDGNWKWGVLSAWLSHLALLHIYCTSKSRC</sequence>
<proteinExistence type="predicted"/>
<accession>A0A8J6D1Q8</accession>
<dbReference type="EMBL" id="JAHUZN010000005">
    <property type="protein sequence ID" value="KAG8492594.1"/>
    <property type="molecule type" value="Genomic_DNA"/>
</dbReference>
<organism evidence="1 2">
    <name type="scientific">Gossypium anomalum</name>
    <dbReference type="NCBI Taxonomy" id="47600"/>
    <lineage>
        <taxon>Eukaryota</taxon>
        <taxon>Viridiplantae</taxon>
        <taxon>Streptophyta</taxon>
        <taxon>Embryophyta</taxon>
        <taxon>Tracheophyta</taxon>
        <taxon>Spermatophyta</taxon>
        <taxon>Magnoliopsida</taxon>
        <taxon>eudicotyledons</taxon>
        <taxon>Gunneridae</taxon>
        <taxon>Pentapetalae</taxon>
        <taxon>rosids</taxon>
        <taxon>malvids</taxon>
        <taxon>Malvales</taxon>
        <taxon>Malvaceae</taxon>
        <taxon>Malvoideae</taxon>
        <taxon>Gossypium</taxon>
    </lineage>
</organism>
<protein>
    <recommendedName>
        <fullName evidence="3">Reverse transcriptase zinc-binding domain-containing protein</fullName>
    </recommendedName>
</protein>
<dbReference type="AlphaFoldDB" id="A0A8J6D1Q8"/>
<dbReference type="Proteomes" id="UP000701853">
    <property type="component" value="Chromosome 5"/>
</dbReference>
<evidence type="ECO:0008006" key="3">
    <source>
        <dbReference type="Google" id="ProtNLM"/>
    </source>
</evidence>
<dbReference type="OrthoDB" id="1748960at2759"/>